<evidence type="ECO:0000313" key="2">
    <source>
        <dbReference type="WBParaSite" id="JU765_v2.g15450.t1"/>
    </source>
</evidence>
<dbReference type="Proteomes" id="UP000887576">
    <property type="component" value="Unplaced"/>
</dbReference>
<organism evidence="1 2">
    <name type="scientific">Panagrolaimus sp. JU765</name>
    <dbReference type="NCBI Taxonomy" id="591449"/>
    <lineage>
        <taxon>Eukaryota</taxon>
        <taxon>Metazoa</taxon>
        <taxon>Ecdysozoa</taxon>
        <taxon>Nematoda</taxon>
        <taxon>Chromadorea</taxon>
        <taxon>Rhabditida</taxon>
        <taxon>Tylenchina</taxon>
        <taxon>Panagrolaimomorpha</taxon>
        <taxon>Panagrolaimoidea</taxon>
        <taxon>Panagrolaimidae</taxon>
        <taxon>Panagrolaimus</taxon>
    </lineage>
</organism>
<sequence length="213" mass="24768">MFVDVGPSITITFATNVLAFVVDLFSPTPEITLFCTGNAVAIFFDYVFQFTIFGPIMIIAAEYEMKTDNERMMKSLADVKSFEKRKKLGNFMEKMLKKYCRWIADGFTFGLMVLVLIVYWIVSLRGALNINPSITPEKLFLQDSLVTKMNILRDTYILPNYTAINVFVNNVGNLSSFDQQNRIKNLINDYEKHPECLGKDYTHFWFRDYEKYL</sequence>
<accession>A0AC34QDR4</accession>
<protein>
    <submittedName>
        <fullName evidence="2">SSD domain-containing protein</fullName>
    </submittedName>
</protein>
<evidence type="ECO:0000313" key="1">
    <source>
        <dbReference type="Proteomes" id="UP000887576"/>
    </source>
</evidence>
<dbReference type="WBParaSite" id="JU765_v2.g15450.t1">
    <property type="protein sequence ID" value="JU765_v2.g15450.t1"/>
    <property type="gene ID" value="JU765_v2.g15450"/>
</dbReference>
<proteinExistence type="predicted"/>
<name>A0AC34QDR4_9BILA</name>
<reference evidence="2" key="1">
    <citation type="submission" date="2022-11" db="UniProtKB">
        <authorList>
            <consortium name="WormBaseParasite"/>
        </authorList>
    </citation>
    <scope>IDENTIFICATION</scope>
</reference>